<sequence length="21" mass="2380">MTKQNHNMNDALAPEHSRVSV</sequence>
<evidence type="ECO:0000313" key="2">
    <source>
        <dbReference type="EMBL" id="JAE25029.1"/>
    </source>
</evidence>
<reference evidence="2" key="1">
    <citation type="submission" date="2014-09" db="EMBL/GenBank/DDBJ databases">
        <authorList>
            <person name="Magalhaes I.L.F."/>
            <person name="Oliveira U."/>
            <person name="Santos F.R."/>
            <person name="Vidigal T.H.D.A."/>
            <person name="Brescovit A.D."/>
            <person name="Santos A.J."/>
        </authorList>
    </citation>
    <scope>NUCLEOTIDE SEQUENCE</scope>
    <source>
        <tissue evidence="2">Shoot tissue taken approximately 20 cm above the soil surface</tissue>
    </source>
</reference>
<dbReference type="EMBL" id="GBRH01172867">
    <property type="protein sequence ID" value="JAE25029.1"/>
    <property type="molecule type" value="Transcribed_RNA"/>
</dbReference>
<dbReference type="AlphaFoldDB" id="A0A0A9GNN4"/>
<name>A0A0A9GNN4_ARUDO</name>
<organism evidence="2">
    <name type="scientific">Arundo donax</name>
    <name type="common">Giant reed</name>
    <name type="synonym">Donax arundinaceus</name>
    <dbReference type="NCBI Taxonomy" id="35708"/>
    <lineage>
        <taxon>Eukaryota</taxon>
        <taxon>Viridiplantae</taxon>
        <taxon>Streptophyta</taxon>
        <taxon>Embryophyta</taxon>
        <taxon>Tracheophyta</taxon>
        <taxon>Spermatophyta</taxon>
        <taxon>Magnoliopsida</taxon>
        <taxon>Liliopsida</taxon>
        <taxon>Poales</taxon>
        <taxon>Poaceae</taxon>
        <taxon>PACMAD clade</taxon>
        <taxon>Arundinoideae</taxon>
        <taxon>Arundineae</taxon>
        <taxon>Arundo</taxon>
    </lineage>
</organism>
<proteinExistence type="predicted"/>
<evidence type="ECO:0000256" key="1">
    <source>
        <dbReference type="SAM" id="MobiDB-lite"/>
    </source>
</evidence>
<accession>A0A0A9GNN4</accession>
<reference evidence="2" key="2">
    <citation type="journal article" date="2015" name="Data Brief">
        <title>Shoot transcriptome of the giant reed, Arundo donax.</title>
        <authorList>
            <person name="Barrero R.A."/>
            <person name="Guerrero F.D."/>
            <person name="Moolhuijzen P."/>
            <person name="Goolsby J.A."/>
            <person name="Tidwell J."/>
            <person name="Bellgard S.E."/>
            <person name="Bellgard M.I."/>
        </authorList>
    </citation>
    <scope>NUCLEOTIDE SEQUENCE</scope>
    <source>
        <tissue evidence="2">Shoot tissue taken approximately 20 cm above the soil surface</tissue>
    </source>
</reference>
<protein>
    <submittedName>
        <fullName evidence="2">Uncharacterized protein</fullName>
    </submittedName>
</protein>
<feature type="region of interest" description="Disordered" evidence="1">
    <location>
        <begin position="1"/>
        <end position="21"/>
    </location>
</feature>